<sequence>MAQPRHGFAAFVIAARPQPGKFIKPPSPPTSFRSDRLVRADTSSQDTSSSDTSSQDISSHGHFITRTLHHTDISSQGTSLQDLAGRCRTKFKYVLSYCYTPSCLVSMEDAAISDLLVIIFSGIGLIVGPYYLYLILFKSTPTMRVCRVLLAAISGCDTLLSLGFAVWAPEFSLQGDAFCFTSRITVPQLQPVLLVLLTICIYGQAQLLLVLLMYAATKVCAISFVANVNINLKTVLITILFTLTPNIFPLEHIVLLAAISGCDTLLSLAFAVWAPDFSLQGDAFCFTSRITVPQLQPVLLVLLTICIYGQAQLLLVLLMYAATQVCATSFISNVNINLKTVLITILFTLTPNIFPLEHMFFQMLRPNCLDFSLKPPLVVFLFGSMVFFSLYSALVTYAIRRIKGISKRFSKDAAPDVVRMCRSVVLIMARRSYASLYLTPWDIPTTMESHTASLLVGAIAADLDSVQVGGAGGVRTDVDLDETGNSMDLHWILCCYYR</sequence>
<organism evidence="3 4">
    <name type="scientific">Steinernema glaseri</name>
    <dbReference type="NCBI Taxonomy" id="37863"/>
    <lineage>
        <taxon>Eukaryota</taxon>
        <taxon>Metazoa</taxon>
        <taxon>Ecdysozoa</taxon>
        <taxon>Nematoda</taxon>
        <taxon>Chromadorea</taxon>
        <taxon>Rhabditida</taxon>
        <taxon>Tylenchina</taxon>
        <taxon>Panagrolaimomorpha</taxon>
        <taxon>Strongyloidoidea</taxon>
        <taxon>Steinernematidae</taxon>
        <taxon>Steinernema</taxon>
    </lineage>
</organism>
<feature type="transmembrane region" description="Helical" evidence="2">
    <location>
        <begin position="189"/>
        <end position="215"/>
    </location>
</feature>
<dbReference type="WBParaSite" id="L893_g9388.t1">
    <property type="protein sequence ID" value="L893_g9388.t1"/>
    <property type="gene ID" value="L893_g9388"/>
</dbReference>
<feature type="compositionally biased region" description="Low complexity" evidence="1">
    <location>
        <begin position="41"/>
        <end position="58"/>
    </location>
</feature>
<reference evidence="4" key="1">
    <citation type="submission" date="2016-11" db="UniProtKB">
        <authorList>
            <consortium name="WormBaseParasite"/>
        </authorList>
    </citation>
    <scope>IDENTIFICATION</scope>
</reference>
<feature type="transmembrane region" description="Helical" evidence="2">
    <location>
        <begin position="376"/>
        <end position="399"/>
    </location>
</feature>
<dbReference type="Proteomes" id="UP000095287">
    <property type="component" value="Unplaced"/>
</dbReference>
<keyword evidence="2" id="KW-1133">Transmembrane helix</keyword>
<feature type="transmembrane region" description="Helical" evidence="2">
    <location>
        <begin position="334"/>
        <end position="356"/>
    </location>
</feature>
<name>A0A1I8AV64_9BILA</name>
<evidence type="ECO:0000256" key="1">
    <source>
        <dbReference type="SAM" id="MobiDB-lite"/>
    </source>
</evidence>
<accession>A0A1I8AV64</accession>
<evidence type="ECO:0000256" key="2">
    <source>
        <dbReference type="SAM" id="Phobius"/>
    </source>
</evidence>
<keyword evidence="2" id="KW-0472">Membrane</keyword>
<keyword evidence="2" id="KW-0812">Transmembrane</keyword>
<feature type="transmembrane region" description="Helical" evidence="2">
    <location>
        <begin position="115"/>
        <end position="136"/>
    </location>
</feature>
<feature type="transmembrane region" description="Helical" evidence="2">
    <location>
        <begin position="298"/>
        <end position="322"/>
    </location>
</feature>
<feature type="transmembrane region" description="Helical" evidence="2">
    <location>
        <begin position="221"/>
        <end position="241"/>
    </location>
</feature>
<keyword evidence="3" id="KW-1185">Reference proteome</keyword>
<feature type="transmembrane region" description="Helical" evidence="2">
    <location>
        <begin position="253"/>
        <end position="274"/>
    </location>
</feature>
<proteinExistence type="predicted"/>
<dbReference type="AlphaFoldDB" id="A0A1I8AV64"/>
<protein>
    <submittedName>
        <fullName evidence="4">G_PROTEIN_RECEP_F1_2 domain-containing protein</fullName>
    </submittedName>
</protein>
<evidence type="ECO:0000313" key="4">
    <source>
        <dbReference type="WBParaSite" id="L893_g9388.t1"/>
    </source>
</evidence>
<evidence type="ECO:0000313" key="3">
    <source>
        <dbReference type="Proteomes" id="UP000095287"/>
    </source>
</evidence>
<feature type="region of interest" description="Disordered" evidence="1">
    <location>
        <begin position="19"/>
        <end position="58"/>
    </location>
</feature>